<evidence type="ECO:0008006" key="2">
    <source>
        <dbReference type="Google" id="ProtNLM"/>
    </source>
</evidence>
<proteinExistence type="predicted"/>
<sequence length="308" mass="33300">MDALHPGVERVFGNSSDVVRQHDSSSCGVIVCFTALQVKAGRPTNDVAFDSTRWRLVIYNTITAQRAEFANANTTHPTGTAHADRVASGHAVCDNATQHSTLRTRAAKRSGPSVEGIGTPKRVATTTRARKRVAPENAATAAARKQFRAAGAELPPSFRLGEMDKPSPNCAALHFAKEAFVCCSAGRVSVPSISQPKLFKDLYGGLHLHSKSFVNNMRNINSSLFAMASLTANEEQIAGGMQVHKISGEVYVNVSALYEGGPRPTFANYHHYDVDEANELRKCTACGAQLQLDLLVDVDRCLRENDGY</sequence>
<dbReference type="EMBL" id="UYWY01027603">
    <property type="protein sequence ID" value="VDM51169.1"/>
    <property type="molecule type" value="Genomic_DNA"/>
</dbReference>
<gene>
    <name evidence="1" type="ORF">TCNE_LOCUS19848</name>
</gene>
<reference evidence="1" key="1">
    <citation type="submission" date="2018-11" db="EMBL/GenBank/DDBJ databases">
        <authorList>
            <consortium name="Pathogen Informatics"/>
        </authorList>
    </citation>
    <scope>NUCLEOTIDE SEQUENCE [LARGE SCALE GENOMIC DNA]</scope>
</reference>
<name>A0A3P7HBE4_TOXCA</name>
<dbReference type="AlphaFoldDB" id="A0A3P7HBE4"/>
<feature type="non-terminal residue" evidence="1">
    <location>
        <position position="308"/>
    </location>
</feature>
<protein>
    <recommendedName>
        <fullName evidence="2">Ubiquitin-like protease family profile domain-containing protein</fullName>
    </recommendedName>
</protein>
<evidence type="ECO:0000313" key="1">
    <source>
        <dbReference type="EMBL" id="VDM51169.1"/>
    </source>
</evidence>
<organism evidence="1">
    <name type="scientific">Toxocara canis</name>
    <name type="common">Canine roundworm</name>
    <dbReference type="NCBI Taxonomy" id="6265"/>
    <lineage>
        <taxon>Eukaryota</taxon>
        <taxon>Metazoa</taxon>
        <taxon>Ecdysozoa</taxon>
        <taxon>Nematoda</taxon>
        <taxon>Chromadorea</taxon>
        <taxon>Rhabditida</taxon>
        <taxon>Spirurina</taxon>
        <taxon>Ascaridomorpha</taxon>
        <taxon>Ascaridoidea</taxon>
        <taxon>Toxocaridae</taxon>
        <taxon>Toxocara</taxon>
    </lineage>
</organism>
<accession>A0A3P7HBE4</accession>